<evidence type="ECO:0000313" key="2">
    <source>
        <dbReference type="Proteomes" id="UP001221898"/>
    </source>
</evidence>
<proteinExistence type="predicted"/>
<dbReference type="Proteomes" id="UP001221898">
    <property type="component" value="Unassembled WGS sequence"/>
</dbReference>
<evidence type="ECO:0000313" key="1">
    <source>
        <dbReference type="EMBL" id="KAJ8408069.1"/>
    </source>
</evidence>
<gene>
    <name evidence="1" type="ORF">AAFF_G00262970</name>
</gene>
<reference evidence="1" key="1">
    <citation type="journal article" date="2023" name="Science">
        <title>Genome structures resolve the early diversification of teleost fishes.</title>
        <authorList>
            <person name="Parey E."/>
            <person name="Louis A."/>
            <person name="Montfort J."/>
            <person name="Bouchez O."/>
            <person name="Roques C."/>
            <person name="Iampietro C."/>
            <person name="Lluch J."/>
            <person name="Castinel A."/>
            <person name="Donnadieu C."/>
            <person name="Desvignes T."/>
            <person name="Floi Bucao C."/>
            <person name="Jouanno E."/>
            <person name="Wen M."/>
            <person name="Mejri S."/>
            <person name="Dirks R."/>
            <person name="Jansen H."/>
            <person name="Henkel C."/>
            <person name="Chen W.J."/>
            <person name="Zahm M."/>
            <person name="Cabau C."/>
            <person name="Klopp C."/>
            <person name="Thompson A.W."/>
            <person name="Robinson-Rechavi M."/>
            <person name="Braasch I."/>
            <person name="Lecointre G."/>
            <person name="Bobe J."/>
            <person name="Postlethwait J.H."/>
            <person name="Berthelot C."/>
            <person name="Roest Crollius H."/>
            <person name="Guiguen Y."/>
        </authorList>
    </citation>
    <scope>NUCLEOTIDE SEQUENCE</scope>
    <source>
        <strain evidence="1">NC1722</strain>
    </source>
</reference>
<organism evidence="1 2">
    <name type="scientific">Aldrovandia affinis</name>
    <dbReference type="NCBI Taxonomy" id="143900"/>
    <lineage>
        <taxon>Eukaryota</taxon>
        <taxon>Metazoa</taxon>
        <taxon>Chordata</taxon>
        <taxon>Craniata</taxon>
        <taxon>Vertebrata</taxon>
        <taxon>Euteleostomi</taxon>
        <taxon>Actinopterygii</taxon>
        <taxon>Neopterygii</taxon>
        <taxon>Teleostei</taxon>
        <taxon>Notacanthiformes</taxon>
        <taxon>Halosauridae</taxon>
        <taxon>Aldrovandia</taxon>
    </lineage>
</organism>
<protein>
    <submittedName>
        <fullName evidence="1">Uncharacterized protein</fullName>
    </submittedName>
</protein>
<comment type="caution">
    <text evidence="1">The sequence shown here is derived from an EMBL/GenBank/DDBJ whole genome shotgun (WGS) entry which is preliminary data.</text>
</comment>
<dbReference type="EMBL" id="JAINUG010000036">
    <property type="protein sequence ID" value="KAJ8408069.1"/>
    <property type="molecule type" value="Genomic_DNA"/>
</dbReference>
<dbReference type="AlphaFoldDB" id="A0AAD7SSJ6"/>
<accession>A0AAD7SSJ6</accession>
<name>A0AAD7SSJ6_9TELE</name>
<sequence>MEDVPEQFQLKRVPAVSILLACRRAPSRESYKTIHQNRSINIFPVAFGLAEGEREQLAQKSASRLVALGFHYSSFPASYSSGGVADYQLCATHLTWCRHLKQRPAVRVLPRRPKGGDF</sequence>
<keyword evidence="2" id="KW-1185">Reference proteome</keyword>